<evidence type="ECO:0000313" key="3">
    <source>
        <dbReference type="Proteomes" id="UP000008068"/>
    </source>
</evidence>
<dbReference type="EMBL" id="GL379787">
    <property type="protein sequence ID" value="EGT30993.1"/>
    <property type="molecule type" value="Genomic_DNA"/>
</dbReference>
<evidence type="ECO:0000256" key="1">
    <source>
        <dbReference type="SAM" id="SignalP"/>
    </source>
</evidence>
<feature type="signal peptide" evidence="1">
    <location>
        <begin position="1"/>
        <end position="18"/>
    </location>
</feature>
<keyword evidence="3" id="KW-1185">Reference proteome</keyword>
<dbReference type="OrthoDB" id="5785668at2759"/>
<feature type="chain" id="PRO_5003403206" evidence="1">
    <location>
        <begin position="19"/>
        <end position="354"/>
    </location>
</feature>
<dbReference type="OMA" id="VIYGNYN"/>
<keyword evidence="1" id="KW-0732">Signal</keyword>
<protein>
    <submittedName>
        <fullName evidence="2">Uncharacterized protein</fullName>
    </submittedName>
</protein>
<dbReference type="FunCoup" id="G0M9N3">
    <property type="interactions" value="1049"/>
</dbReference>
<name>G0M9N3_CAEBE</name>
<dbReference type="AlphaFoldDB" id="G0M9N3"/>
<proteinExistence type="predicted"/>
<dbReference type="InParanoid" id="G0M9N3"/>
<accession>G0M9N3</accession>
<evidence type="ECO:0000313" key="2">
    <source>
        <dbReference type="EMBL" id="EGT30993.1"/>
    </source>
</evidence>
<gene>
    <name evidence="2" type="ORF">CAEBREN_22525</name>
</gene>
<dbReference type="eggNOG" id="ENOG502TGS8">
    <property type="taxonomic scope" value="Eukaryota"/>
</dbReference>
<reference evidence="3" key="1">
    <citation type="submission" date="2011-07" db="EMBL/GenBank/DDBJ databases">
        <authorList>
            <consortium name="Caenorhabditis brenneri Sequencing and Analysis Consortium"/>
            <person name="Wilson R.K."/>
        </authorList>
    </citation>
    <scope>NUCLEOTIDE SEQUENCE [LARGE SCALE GENOMIC DNA]</scope>
    <source>
        <strain evidence="3">PB2801</strain>
    </source>
</reference>
<dbReference type="HOGENOM" id="CLU_792818_0_0_1"/>
<dbReference type="Proteomes" id="UP000008068">
    <property type="component" value="Unassembled WGS sequence"/>
</dbReference>
<organism evidence="3">
    <name type="scientific">Caenorhabditis brenneri</name>
    <name type="common">Nematode worm</name>
    <dbReference type="NCBI Taxonomy" id="135651"/>
    <lineage>
        <taxon>Eukaryota</taxon>
        <taxon>Metazoa</taxon>
        <taxon>Ecdysozoa</taxon>
        <taxon>Nematoda</taxon>
        <taxon>Chromadorea</taxon>
        <taxon>Rhabditida</taxon>
        <taxon>Rhabditina</taxon>
        <taxon>Rhabditomorpha</taxon>
        <taxon>Rhabditoidea</taxon>
        <taxon>Rhabditidae</taxon>
        <taxon>Peloderinae</taxon>
        <taxon>Caenorhabditis</taxon>
    </lineage>
</organism>
<sequence length="354" mass="39910">MWWNLVFLTIICSSYTTAQSFPVAATKIFNYANSNDTKRLFYTNLTEISVFEDFDPSDYPTFKDLGIGMLAELPKNCGCPDLRPIHSVATKLEQLKFERAEMITEDMVDYGLAGYLAPFPGYCGSDQVEVIEFFSRVLGEYRYDTSNNIYTYYSDFKNQFRPVRVIGYAYYSTNSVWLSGTPPFIKQGLQSPVYVSRFKKSISVQFEIVHVLTKNGSTSYAIIPDLITDMVNNQGWTLTDTVLPGPISAQNELDKIREKCGAGSLSRCQDTLDPNTGLYRPVNSDVQGLGEKEQKGDCGYWLTTASSCFSQAVQFYSYIPKYNNNTVIYGNYNDGTAGNSVGYAYPYIFAFLKL</sequence>